<dbReference type="RefSeq" id="WP_190580809.1">
    <property type="nucleotide sequence ID" value="NZ_CAWPQU010000038.1"/>
</dbReference>
<reference evidence="3 4" key="1">
    <citation type="journal article" date="2020" name="ISME J.">
        <title>Comparative genomics reveals insights into cyanobacterial evolution and habitat adaptation.</title>
        <authorList>
            <person name="Chen M.Y."/>
            <person name="Teng W.K."/>
            <person name="Zhao L."/>
            <person name="Hu C.X."/>
            <person name="Zhou Y.K."/>
            <person name="Han B.P."/>
            <person name="Song L.R."/>
            <person name="Shu W.S."/>
        </authorList>
    </citation>
    <scope>NUCLEOTIDE SEQUENCE [LARGE SCALE GENOMIC DNA]</scope>
    <source>
        <strain evidence="3 4">FACHB-1050</strain>
    </source>
</reference>
<accession>A0ABR8CHI7</accession>
<dbReference type="InterPro" id="IPR012899">
    <property type="entry name" value="LTXXQ"/>
</dbReference>
<feature type="compositionally biased region" description="Low complexity" evidence="1">
    <location>
        <begin position="34"/>
        <end position="43"/>
    </location>
</feature>
<dbReference type="Proteomes" id="UP000618445">
    <property type="component" value="Unassembled WGS sequence"/>
</dbReference>
<proteinExistence type="predicted"/>
<evidence type="ECO:0000313" key="4">
    <source>
        <dbReference type="Proteomes" id="UP000618445"/>
    </source>
</evidence>
<evidence type="ECO:0000256" key="2">
    <source>
        <dbReference type="SAM" id="SignalP"/>
    </source>
</evidence>
<name>A0ABR8CHI7_9CYAN</name>
<evidence type="ECO:0000256" key="1">
    <source>
        <dbReference type="SAM" id="MobiDB-lite"/>
    </source>
</evidence>
<gene>
    <name evidence="3" type="ORF">H6G05_20150</name>
</gene>
<feature type="chain" id="PRO_5045243149" evidence="2">
    <location>
        <begin position="26"/>
        <end position="207"/>
    </location>
</feature>
<evidence type="ECO:0000313" key="3">
    <source>
        <dbReference type="EMBL" id="MBD2319142.1"/>
    </source>
</evidence>
<feature type="region of interest" description="Disordered" evidence="1">
    <location>
        <begin position="34"/>
        <end position="75"/>
    </location>
</feature>
<keyword evidence="2" id="KW-0732">Signal</keyword>
<organism evidence="3 4">
    <name type="scientific">Phormidium tenue FACHB-1050</name>
    <dbReference type="NCBI Taxonomy" id="2692857"/>
    <lineage>
        <taxon>Bacteria</taxon>
        <taxon>Bacillati</taxon>
        <taxon>Cyanobacteriota</taxon>
        <taxon>Cyanophyceae</taxon>
        <taxon>Oscillatoriophycideae</taxon>
        <taxon>Oscillatoriales</taxon>
        <taxon>Oscillatoriaceae</taxon>
        <taxon>Phormidium</taxon>
    </lineage>
</organism>
<comment type="caution">
    <text evidence="3">The sequence shown here is derived from an EMBL/GenBank/DDBJ whole genome shotgun (WGS) entry which is preliminary data.</text>
</comment>
<dbReference type="CDD" id="cd09916">
    <property type="entry name" value="CpxP_like"/>
    <property type="match status" value="1"/>
</dbReference>
<sequence length="207" mass="23732">MFKSKVFQYGAIAVAVIATSGAIWASNANLKSQAPAQSQTQSQINPQPSTENKPELEPDILAQAPNRPDRDENVNMPSGRMLKQLNLSTEQLQKLKTIRERDLVRIRELAQQSRQANKELRDLLAGSASSDTIRSKHDQVLNLQQELQKQHFERMLAMREILTPQQRSQLHDILQKNRPARMKEGMRDRFKSRLQKRIDDIGDRTTL</sequence>
<dbReference type="Pfam" id="PF07813">
    <property type="entry name" value="LTXXQ"/>
    <property type="match status" value="1"/>
</dbReference>
<feature type="signal peptide" evidence="2">
    <location>
        <begin position="1"/>
        <end position="25"/>
    </location>
</feature>
<keyword evidence="4" id="KW-1185">Reference proteome</keyword>
<dbReference type="Gene3D" id="1.20.120.1490">
    <property type="match status" value="1"/>
</dbReference>
<dbReference type="EMBL" id="JACJQY010000043">
    <property type="protein sequence ID" value="MBD2319142.1"/>
    <property type="molecule type" value="Genomic_DNA"/>
</dbReference>
<protein>
    <submittedName>
        <fullName evidence="3">Spy/CpxP family protein refolding chaperone</fullName>
    </submittedName>
</protein>